<gene>
    <name evidence="3" type="ORF">CINCED_3A016948</name>
</gene>
<evidence type="ECO:0000256" key="1">
    <source>
        <dbReference type="ARBA" id="ARBA00022614"/>
    </source>
</evidence>
<dbReference type="Gene3D" id="3.80.10.10">
    <property type="entry name" value="Ribonuclease Inhibitor"/>
    <property type="match status" value="1"/>
</dbReference>
<dbReference type="AlphaFoldDB" id="A0A5E4M8N7"/>
<dbReference type="PANTHER" id="PTHR48051">
    <property type="match status" value="1"/>
</dbReference>
<sequence length="437" mass="50970">MTSSMDVKFNGYEYHMIKKFTSTCYGKKINFIDKVKFRSKTSLWHELLAYLLSPDGVLKIYKVECAPSKNNNWITADHQDNFVVKRKLKAIIHTNEGRIQCSKNSKDVSNSLLEDRNYIVEVIENYPLRLLTFLKVELNQYLKSLNIPCSTPLSRYIERYNIQEMYLDNILKIMDDSKLPSEIFHCKNIKILSLKHNYLRQIPSAIGRLSKLEVLILTDNLLTVQSIPFSLKFCTNLKELYVDDNQLEALPGFLTSMNHLELVYRLGNRNYFKSFFLWYHTDYDNRVRKEIWKNYWVRGDQTSTPVVHSLLDICIEKIFSSGINFFNEEIPESIKHYMSLTYLNYNICNNCNIATDCSKPGFSTVTFLTPYLGNTCVPFQHWACSIECVLAIEGPAKKLQLEGAKKLDNEYSHYIAKSNKTIENCNLKLKRNRCCIS</sequence>
<dbReference type="OrthoDB" id="17912at2759"/>
<evidence type="ECO:0000313" key="3">
    <source>
        <dbReference type="EMBL" id="VVC27207.1"/>
    </source>
</evidence>
<dbReference type="PANTHER" id="PTHR48051:SF1">
    <property type="entry name" value="RAS SUPPRESSOR PROTEIN 1"/>
    <property type="match status" value="1"/>
</dbReference>
<protein>
    <submittedName>
        <fullName evidence="3">Leucine-rich repeat domain, L domain-like</fullName>
    </submittedName>
</protein>
<evidence type="ECO:0000256" key="2">
    <source>
        <dbReference type="ARBA" id="ARBA00022737"/>
    </source>
</evidence>
<dbReference type="EMBL" id="CABPRJ010000071">
    <property type="protein sequence ID" value="VVC27207.1"/>
    <property type="molecule type" value="Genomic_DNA"/>
</dbReference>
<organism evidence="3 4">
    <name type="scientific">Cinara cedri</name>
    <dbReference type="NCBI Taxonomy" id="506608"/>
    <lineage>
        <taxon>Eukaryota</taxon>
        <taxon>Metazoa</taxon>
        <taxon>Ecdysozoa</taxon>
        <taxon>Arthropoda</taxon>
        <taxon>Hexapoda</taxon>
        <taxon>Insecta</taxon>
        <taxon>Pterygota</taxon>
        <taxon>Neoptera</taxon>
        <taxon>Paraneoptera</taxon>
        <taxon>Hemiptera</taxon>
        <taxon>Sternorrhyncha</taxon>
        <taxon>Aphidomorpha</taxon>
        <taxon>Aphidoidea</taxon>
        <taxon>Aphididae</taxon>
        <taxon>Lachninae</taxon>
        <taxon>Cinara</taxon>
    </lineage>
</organism>
<keyword evidence="4" id="KW-1185">Reference proteome</keyword>
<evidence type="ECO:0000313" key="4">
    <source>
        <dbReference type="Proteomes" id="UP000325440"/>
    </source>
</evidence>
<keyword evidence="2" id="KW-0677">Repeat</keyword>
<name>A0A5E4M8N7_9HEMI</name>
<reference evidence="3 4" key="1">
    <citation type="submission" date="2019-08" db="EMBL/GenBank/DDBJ databases">
        <authorList>
            <person name="Alioto T."/>
            <person name="Alioto T."/>
            <person name="Gomez Garrido J."/>
        </authorList>
    </citation>
    <scope>NUCLEOTIDE SEQUENCE [LARGE SCALE GENOMIC DNA]</scope>
</reference>
<proteinExistence type="predicted"/>
<dbReference type="SUPFAM" id="SSF52047">
    <property type="entry name" value="RNI-like"/>
    <property type="match status" value="1"/>
</dbReference>
<dbReference type="Proteomes" id="UP000325440">
    <property type="component" value="Unassembled WGS sequence"/>
</dbReference>
<keyword evidence="1" id="KW-0433">Leucine-rich repeat</keyword>
<dbReference type="InterPro" id="IPR050216">
    <property type="entry name" value="LRR_domain-containing"/>
</dbReference>
<dbReference type="InterPro" id="IPR032675">
    <property type="entry name" value="LRR_dom_sf"/>
</dbReference>
<dbReference type="GO" id="GO:0005737">
    <property type="term" value="C:cytoplasm"/>
    <property type="evidence" value="ECO:0007669"/>
    <property type="project" value="TreeGrafter"/>
</dbReference>
<accession>A0A5E4M8N7</accession>